<dbReference type="PANTHER" id="PTHR40260">
    <property type="entry name" value="BLR8190 PROTEIN"/>
    <property type="match status" value="1"/>
</dbReference>
<comment type="caution">
    <text evidence="2">The sequence shown here is derived from an EMBL/GenBank/DDBJ whole genome shotgun (WGS) entry which is preliminary data.</text>
</comment>
<evidence type="ECO:0008006" key="4">
    <source>
        <dbReference type="Google" id="ProtNLM"/>
    </source>
</evidence>
<dbReference type="InterPro" id="IPR009799">
    <property type="entry name" value="EthD_dom"/>
</dbReference>
<gene>
    <name evidence="2" type="ORF">B0T11DRAFT_344406</name>
</gene>
<comment type="similarity">
    <text evidence="1">Belongs to the tpcK family.</text>
</comment>
<dbReference type="EMBL" id="JAGPXD010000001">
    <property type="protein sequence ID" value="KAH7374665.1"/>
    <property type="molecule type" value="Genomic_DNA"/>
</dbReference>
<dbReference type="PANTHER" id="PTHR40260:SF2">
    <property type="entry name" value="BLR8190 PROTEIN"/>
    <property type="match status" value="1"/>
</dbReference>
<dbReference type="Gene3D" id="3.30.70.100">
    <property type="match status" value="1"/>
</dbReference>
<evidence type="ECO:0000313" key="2">
    <source>
        <dbReference type="EMBL" id="KAH7374665.1"/>
    </source>
</evidence>
<dbReference type="OrthoDB" id="4892971at2759"/>
<accession>A0A8K0TMS0</accession>
<dbReference type="InterPro" id="IPR011008">
    <property type="entry name" value="Dimeric_a/b-barrel"/>
</dbReference>
<dbReference type="GO" id="GO:0016491">
    <property type="term" value="F:oxidoreductase activity"/>
    <property type="evidence" value="ECO:0007669"/>
    <property type="project" value="InterPro"/>
</dbReference>
<evidence type="ECO:0000256" key="1">
    <source>
        <dbReference type="ARBA" id="ARBA00005986"/>
    </source>
</evidence>
<sequence>MSTQVLVQYPAGEAFDLDYYLKTHMPLVEKTWKPFGLASWEILSFPADAPYQIQARLTWESADAWKAAASHVDAKTVFDDIPNFTKAKAVLLAGQVAGASS</sequence>
<dbReference type="NCBIfam" id="TIGR02118">
    <property type="entry name" value="EthD family reductase"/>
    <property type="match status" value="1"/>
</dbReference>
<name>A0A8K0TMS0_9PEZI</name>
<reference evidence="2" key="1">
    <citation type="journal article" date="2021" name="Nat. Commun.">
        <title>Genetic determinants of endophytism in the Arabidopsis root mycobiome.</title>
        <authorList>
            <person name="Mesny F."/>
            <person name="Miyauchi S."/>
            <person name="Thiergart T."/>
            <person name="Pickel B."/>
            <person name="Atanasova L."/>
            <person name="Karlsson M."/>
            <person name="Huettel B."/>
            <person name="Barry K.W."/>
            <person name="Haridas S."/>
            <person name="Chen C."/>
            <person name="Bauer D."/>
            <person name="Andreopoulos W."/>
            <person name="Pangilinan J."/>
            <person name="LaButti K."/>
            <person name="Riley R."/>
            <person name="Lipzen A."/>
            <person name="Clum A."/>
            <person name="Drula E."/>
            <person name="Henrissat B."/>
            <person name="Kohler A."/>
            <person name="Grigoriev I.V."/>
            <person name="Martin F.M."/>
            <person name="Hacquard S."/>
        </authorList>
    </citation>
    <scope>NUCLEOTIDE SEQUENCE</scope>
    <source>
        <strain evidence="2">MPI-CAGE-AT-0016</strain>
    </source>
</reference>
<dbReference type="AlphaFoldDB" id="A0A8K0TMS0"/>
<proteinExistence type="inferred from homology"/>
<evidence type="ECO:0000313" key="3">
    <source>
        <dbReference type="Proteomes" id="UP000813385"/>
    </source>
</evidence>
<organism evidence="2 3">
    <name type="scientific">Plectosphaerella cucumerina</name>
    <dbReference type="NCBI Taxonomy" id="40658"/>
    <lineage>
        <taxon>Eukaryota</taxon>
        <taxon>Fungi</taxon>
        <taxon>Dikarya</taxon>
        <taxon>Ascomycota</taxon>
        <taxon>Pezizomycotina</taxon>
        <taxon>Sordariomycetes</taxon>
        <taxon>Hypocreomycetidae</taxon>
        <taxon>Glomerellales</taxon>
        <taxon>Plectosphaerellaceae</taxon>
        <taxon>Plectosphaerella</taxon>
    </lineage>
</organism>
<protein>
    <recommendedName>
        <fullName evidence="4">Ethyl tert-butyl ether degradation EthD</fullName>
    </recommendedName>
</protein>
<dbReference type="SUPFAM" id="SSF54909">
    <property type="entry name" value="Dimeric alpha+beta barrel"/>
    <property type="match status" value="1"/>
</dbReference>
<keyword evidence="3" id="KW-1185">Reference proteome</keyword>
<dbReference type="Proteomes" id="UP000813385">
    <property type="component" value="Unassembled WGS sequence"/>
</dbReference>